<proteinExistence type="predicted"/>
<name>A0A8X6LGM9_TRICU</name>
<dbReference type="Proteomes" id="UP000887116">
    <property type="component" value="Unassembled WGS sequence"/>
</dbReference>
<keyword evidence="2" id="KW-1185">Reference proteome</keyword>
<evidence type="ECO:0000313" key="2">
    <source>
        <dbReference type="Proteomes" id="UP000887116"/>
    </source>
</evidence>
<dbReference type="EMBL" id="BMAO01016327">
    <property type="protein sequence ID" value="GFR07702.1"/>
    <property type="molecule type" value="Genomic_DNA"/>
</dbReference>
<reference evidence="1" key="1">
    <citation type="submission" date="2020-07" db="EMBL/GenBank/DDBJ databases">
        <title>Multicomponent nature underlies the extraordinary mechanical properties of spider dragline silk.</title>
        <authorList>
            <person name="Kono N."/>
            <person name="Nakamura H."/>
            <person name="Mori M."/>
            <person name="Yoshida Y."/>
            <person name="Ohtoshi R."/>
            <person name="Malay A.D."/>
            <person name="Moran D.A.P."/>
            <person name="Tomita M."/>
            <person name="Numata K."/>
            <person name="Arakawa K."/>
        </authorList>
    </citation>
    <scope>NUCLEOTIDE SEQUENCE</scope>
</reference>
<organism evidence="1 2">
    <name type="scientific">Trichonephila clavata</name>
    <name type="common">Joro spider</name>
    <name type="synonym">Nephila clavata</name>
    <dbReference type="NCBI Taxonomy" id="2740835"/>
    <lineage>
        <taxon>Eukaryota</taxon>
        <taxon>Metazoa</taxon>
        <taxon>Ecdysozoa</taxon>
        <taxon>Arthropoda</taxon>
        <taxon>Chelicerata</taxon>
        <taxon>Arachnida</taxon>
        <taxon>Araneae</taxon>
        <taxon>Araneomorphae</taxon>
        <taxon>Entelegynae</taxon>
        <taxon>Araneoidea</taxon>
        <taxon>Nephilidae</taxon>
        <taxon>Trichonephila</taxon>
    </lineage>
</organism>
<evidence type="ECO:0000313" key="1">
    <source>
        <dbReference type="EMBL" id="GFR07702.1"/>
    </source>
</evidence>
<comment type="caution">
    <text evidence="1">The sequence shown here is derived from an EMBL/GenBank/DDBJ whole genome shotgun (WGS) entry which is preliminary data.</text>
</comment>
<gene>
    <name evidence="1" type="ORF">TNCT_268061</name>
</gene>
<sequence length="105" mass="12317">MSLERTPKYDDVIKVNPQSKASYESLPRTASIKSFECFDGALRKPKNITLNCHSPYSVSDDLYFAKWLYRNFPRSRSDAVFSYFLGDGFFREALYLKHLLLRFVM</sequence>
<dbReference type="AlphaFoldDB" id="A0A8X6LGM9"/>
<accession>A0A8X6LGM9</accession>
<protein>
    <submittedName>
        <fullName evidence="1">Uncharacterized protein</fullName>
    </submittedName>
</protein>